<dbReference type="AlphaFoldDB" id="A0A319CZH1"/>
<protein>
    <submittedName>
        <fullName evidence="1">Uncharacterized protein</fullName>
    </submittedName>
</protein>
<accession>A0A319CZH1</accession>
<gene>
    <name evidence="1" type="ORF">BO71DRAFT_90008</name>
</gene>
<reference evidence="1 2" key="1">
    <citation type="submission" date="2018-02" db="EMBL/GenBank/DDBJ databases">
        <title>The genomes of Aspergillus section Nigri reveals drivers in fungal speciation.</title>
        <authorList>
            <consortium name="DOE Joint Genome Institute"/>
            <person name="Vesth T.C."/>
            <person name="Nybo J."/>
            <person name="Theobald S."/>
            <person name="Brandl J."/>
            <person name="Frisvad J.C."/>
            <person name="Nielsen K.F."/>
            <person name="Lyhne E.K."/>
            <person name="Kogle M.E."/>
            <person name="Kuo A."/>
            <person name="Riley R."/>
            <person name="Clum A."/>
            <person name="Nolan M."/>
            <person name="Lipzen A."/>
            <person name="Salamov A."/>
            <person name="Henrissat B."/>
            <person name="Wiebenga A."/>
            <person name="De vries R.P."/>
            <person name="Grigoriev I.V."/>
            <person name="Mortensen U.H."/>
            <person name="Andersen M.R."/>
            <person name="Baker S.E."/>
        </authorList>
    </citation>
    <scope>NUCLEOTIDE SEQUENCE [LARGE SCALE GENOMIC DNA]</scope>
    <source>
        <strain evidence="1 2">CBS 707.79</strain>
    </source>
</reference>
<dbReference type="VEuPathDB" id="FungiDB:BO71DRAFT_90008"/>
<evidence type="ECO:0000313" key="1">
    <source>
        <dbReference type="EMBL" id="PYH90129.1"/>
    </source>
</evidence>
<sequence length="154" mass="16686">MESWLRADSIHYAVVCSSIAAMDGHAFPREHDGCRALPTYPREVSTPPGTDGYSVQAVICRLAYSVPGGRRQKSTPLIHRVVRVARTRAAERQPACRAGLVEASVQRPRDGVLEGELIGSVGCMISRPSPLPVLLSLLLRAVLCSKQDSVLLPM</sequence>
<dbReference type="Proteomes" id="UP000247810">
    <property type="component" value="Unassembled WGS sequence"/>
</dbReference>
<name>A0A319CZH1_9EURO</name>
<proteinExistence type="predicted"/>
<evidence type="ECO:0000313" key="2">
    <source>
        <dbReference type="Proteomes" id="UP000247810"/>
    </source>
</evidence>
<keyword evidence="2" id="KW-1185">Reference proteome</keyword>
<dbReference type="EMBL" id="KZ825996">
    <property type="protein sequence ID" value="PYH90129.1"/>
    <property type="molecule type" value="Genomic_DNA"/>
</dbReference>
<organism evidence="1 2">
    <name type="scientific">Aspergillus ellipticus CBS 707.79</name>
    <dbReference type="NCBI Taxonomy" id="1448320"/>
    <lineage>
        <taxon>Eukaryota</taxon>
        <taxon>Fungi</taxon>
        <taxon>Dikarya</taxon>
        <taxon>Ascomycota</taxon>
        <taxon>Pezizomycotina</taxon>
        <taxon>Eurotiomycetes</taxon>
        <taxon>Eurotiomycetidae</taxon>
        <taxon>Eurotiales</taxon>
        <taxon>Aspergillaceae</taxon>
        <taxon>Aspergillus</taxon>
        <taxon>Aspergillus subgen. Circumdati</taxon>
    </lineage>
</organism>